<organism evidence="2 3">
    <name type="scientific">Columbia Basin potato purple top phytoplasma</name>
    <dbReference type="NCBI Taxonomy" id="307134"/>
    <lineage>
        <taxon>Bacteria</taxon>
        <taxon>Bacillati</taxon>
        <taxon>Mycoplasmatota</taxon>
        <taxon>Mollicutes</taxon>
        <taxon>Acholeplasmatales</taxon>
        <taxon>Acholeplasmataceae</taxon>
        <taxon>Candidatus Phytoplasma</taxon>
        <taxon>16SrVI (Clover proliferation group)</taxon>
    </lineage>
</organism>
<dbReference type="Proteomes" id="UP001221763">
    <property type="component" value="Unassembled WGS sequence"/>
</dbReference>
<dbReference type="EMBL" id="JANHJP010000018">
    <property type="protein sequence ID" value="MDC9032288.1"/>
    <property type="molecule type" value="Genomic_DNA"/>
</dbReference>
<evidence type="ECO:0000313" key="2">
    <source>
        <dbReference type="EMBL" id="MDC9032288.1"/>
    </source>
</evidence>
<evidence type="ECO:0000313" key="3">
    <source>
        <dbReference type="Proteomes" id="UP001221763"/>
    </source>
</evidence>
<sequence>MQQEQLQHTPPLGEELKETTKNNETQQLTP</sequence>
<feature type="region of interest" description="Disordered" evidence="1">
    <location>
        <begin position="1"/>
        <end position="30"/>
    </location>
</feature>
<name>A0ABT5L9W8_9MOLU</name>
<keyword evidence="3" id="KW-1185">Reference proteome</keyword>
<accession>A0ABT5L9W8</accession>
<proteinExistence type="predicted"/>
<gene>
    <name evidence="2" type="ORF">M8044_000511</name>
</gene>
<protein>
    <submittedName>
        <fullName evidence="2">Uncharacterized protein</fullName>
    </submittedName>
</protein>
<reference evidence="2 3" key="1">
    <citation type="journal article" date="2023" name="Plant">
        <title>Draft Genome Sequence Resource of CBPPT1, a 'Candidatus Phytoplasma trifolii'-Related Strain Associated with Potato Purple Top Disease in the Columbia Basin, U.S.A.</title>
        <authorList>
            <person name="Wei W."/>
            <person name="Shao J."/>
            <person name="Bottner-Parker K.D."/>
            <person name="Zhao Y."/>
        </authorList>
    </citation>
    <scope>NUCLEOTIDE SEQUENCE [LARGE SCALE GENOMIC DNA]</scope>
    <source>
        <strain evidence="2 3">CBPPT1</strain>
    </source>
</reference>
<comment type="caution">
    <text evidence="2">The sequence shown here is derived from an EMBL/GenBank/DDBJ whole genome shotgun (WGS) entry which is preliminary data.</text>
</comment>
<evidence type="ECO:0000256" key="1">
    <source>
        <dbReference type="SAM" id="MobiDB-lite"/>
    </source>
</evidence>